<dbReference type="CDD" id="cd00229">
    <property type="entry name" value="SGNH_hydrolase"/>
    <property type="match status" value="1"/>
</dbReference>
<sequence length="508" mass="56342">MLESRRTLHLSLALNAVLVAGAWLALWALTSGEQRLCKPSVDSVGFQTSPKIPESISATTAIEPAGRCDICASETGQRLCAEYGAEVVARAMAFNQGNTRLKRVLAKWRAGKPVRLGVIGGSNSAGQGVWADNQMAYSQLNMHVRLFNYLDRRFPQPGGKVMTHTGAADENSLVNGALGGRGTEYFAMCSELHLPEDIDLVVLEFAVNDQLQMESMETYEFLVRHLLERPGAPAVLALQAFGYEFETVLMGDGSHLATNLYYNIPTIAPRSLFYDDAQGNVTKFWDWFYWYNPHEVPTDLWGVDLRHFGPGGHRVSAELMEAYIEQQLCEMDHAELVAGTGDLDTLYPQQPVQSLSLLGKFSRAHADAVTARMEPKCWSVESDSRPLTPASSEGWERWTWGNDKGKTKTYLRATKPGARIVFDLGKVTGRVEVYYLRSRSFGLGNLACRLGGHESILEGWWDKPENIGQSTRWRNLEPGSYTLECELLAETSDPGGGTEFRLMALMSI</sequence>
<evidence type="ECO:0008006" key="4">
    <source>
        <dbReference type="Google" id="ProtNLM"/>
    </source>
</evidence>
<keyword evidence="1" id="KW-0812">Transmembrane</keyword>
<dbReference type="Gene3D" id="3.40.50.1110">
    <property type="entry name" value="SGNH hydrolase"/>
    <property type="match status" value="1"/>
</dbReference>
<evidence type="ECO:0000256" key="1">
    <source>
        <dbReference type="SAM" id="Phobius"/>
    </source>
</evidence>
<dbReference type="PANTHER" id="PTHR34407">
    <property type="entry name" value="EXPRESSED PROTEIN"/>
    <property type="match status" value="1"/>
</dbReference>
<protein>
    <recommendedName>
        <fullName evidence="4">SGNH hydrolase-type esterase domain-containing protein</fullName>
    </recommendedName>
</protein>
<comment type="caution">
    <text evidence="2">The sequence shown here is derived from an EMBL/GenBank/DDBJ whole genome shotgun (WGS) entry which is preliminary data.</text>
</comment>
<reference evidence="2" key="2">
    <citation type="submission" date="2023-06" db="EMBL/GenBank/DDBJ databases">
        <authorList>
            <person name="Kobayashi Y."/>
            <person name="Kayamori A."/>
            <person name="Aoki K."/>
            <person name="Shiwa Y."/>
            <person name="Fujita N."/>
            <person name="Sugita T."/>
            <person name="Iwasaki W."/>
            <person name="Tanaka N."/>
            <person name="Takashima M."/>
        </authorList>
    </citation>
    <scope>NUCLEOTIDE SEQUENCE</scope>
    <source>
        <strain evidence="2">HIS016</strain>
    </source>
</reference>
<evidence type="ECO:0000313" key="2">
    <source>
        <dbReference type="EMBL" id="GMK54500.1"/>
    </source>
</evidence>
<name>A0AAD3Y8W2_9TREE</name>
<dbReference type="AlphaFoldDB" id="A0AAD3Y8W2"/>
<keyword evidence="1" id="KW-0472">Membrane</keyword>
<keyword evidence="1" id="KW-1133">Transmembrane helix</keyword>
<reference evidence="2" key="1">
    <citation type="journal article" date="2023" name="BMC Genomics">
        <title>Chromosome-level genome assemblies of Cutaneotrichosporon spp. (Trichosporonales, Basidiomycota) reveal imbalanced evolution between nucleotide sequences and chromosome synteny.</title>
        <authorList>
            <person name="Kobayashi Y."/>
            <person name="Kayamori A."/>
            <person name="Aoki K."/>
            <person name="Shiwa Y."/>
            <person name="Matsutani M."/>
            <person name="Fujita N."/>
            <person name="Sugita T."/>
            <person name="Iwasaki W."/>
            <person name="Tanaka N."/>
            <person name="Takashima M."/>
        </authorList>
    </citation>
    <scope>NUCLEOTIDE SEQUENCE</scope>
    <source>
        <strain evidence="2">HIS016</strain>
    </source>
</reference>
<accession>A0AAD3Y8W2</accession>
<dbReference type="EMBL" id="BTCM01000001">
    <property type="protein sequence ID" value="GMK54500.1"/>
    <property type="molecule type" value="Genomic_DNA"/>
</dbReference>
<evidence type="ECO:0000313" key="3">
    <source>
        <dbReference type="Proteomes" id="UP001222932"/>
    </source>
</evidence>
<dbReference type="Proteomes" id="UP001222932">
    <property type="component" value="Unassembled WGS sequence"/>
</dbReference>
<dbReference type="InterPro" id="IPR036514">
    <property type="entry name" value="SGNH_hydro_sf"/>
</dbReference>
<gene>
    <name evidence="2" type="ORF">CspeluHIS016_0110860</name>
</gene>
<keyword evidence="3" id="KW-1185">Reference proteome</keyword>
<dbReference type="SUPFAM" id="SSF52266">
    <property type="entry name" value="SGNH hydrolase"/>
    <property type="match status" value="1"/>
</dbReference>
<feature type="transmembrane region" description="Helical" evidence="1">
    <location>
        <begin position="12"/>
        <end position="30"/>
    </location>
</feature>
<dbReference type="PANTHER" id="PTHR34407:SF1">
    <property type="entry name" value="SGNH HYDROLASE-TYPE ESTERASE DOMAIN-CONTAINING PROTEIN"/>
    <property type="match status" value="1"/>
</dbReference>
<proteinExistence type="predicted"/>
<organism evidence="2 3">
    <name type="scientific">Cutaneotrichosporon spelunceum</name>
    <dbReference type="NCBI Taxonomy" id="1672016"/>
    <lineage>
        <taxon>Eukaryota</taxon>
        <taxon>Fungi</taxon>
        <taxon>Dikarya</taxon>
        <taxon>Basidiomycota</taxon>
        <taxon>Agaricomycotina</taxon>
        <taxon>Tremellomycetes</taxon>
        <taxon>Trichosporonales</taxon>
        <taxon>Trichosporonaceae</taxon>
        <taxon>Cutaneotrichosporon</taxon>
    </lineage>
</organism>